<keyword evidence="1" id="KW-1185">Reference proteome</keyword>
<dbReference type="AlphaFoldDB" id="A0A915JQR1"/>
<proteinExistence type="predicted"/>
<accession>A0A915JQR1</accession>
<protein>
    <submittedName>
        <fullName evidence="2">Uncharacterized protein</fullName>
    </submittedName>
</protein>
<organism evidence="1 2">
    <name type="scientific">Romanomermis culicivorax</name>
    <name type="common">Nematode worm</name>
    <dbReference type="NCBI Taxonomy" id="13658"/>
    <lineage>
        <taxon>Eukaryota</taxon>
        <taxon>Metazoa</taxon>
        <taxon>Ecdysozoa</taxon>
        <taxon>Nematoda</taxon>
        <taxon>Enoplea</taxon>
        <taxon>Dorylaimia</taxon>
        <taxon>Mermithida</taxon>
        <taxon>Mermithoidea</taxon>
        <taxon>Mermithidae</taxon>
        <taxon>Romanomermis</taxon>
    </lineage>
</organism>
<dbReference type="Proteomes" id="UP000887565">
    <property type="component" value="Unplaced"/>
</dbReference>
<evidence type="ECO:0000313" key="2">
    <source>
        <dbReference type="WBParaSite" id="nRc.2.0.1.t28545-RA"/>
    </source>
</evidence>
<sequence length="180" mass="20513">MVPAFWYCSNIITEASSRLTNVLKFVKALMFNISSKTTSISSGVLSLGLQKKREDPNNSHILTAAAKRPNDCLKSIYRRTATDQWSRRIIRNRASVPTCNKKPKATTKSWSLDVVELDDEASFRQFPDQPKTLKLANFTETNDFAPVDSNKRLQLRNRRLLNAAARMTPEAELNIHRRSM</sequence>
<dbReference type="WBParaSite" id="nRc.2.0.1.t28545-RA">
    <property type="protein sequence ID" value="nRc.2.0.1.t28545-RA"/>
    <property type="gene ID" value="nRc.2.0.1.g28545"/>
</dbReference>
<reference evidence="2" key="1">
    <citation type="submission" date="2022-11" db="UniProtKB">
        <authorList>
            <consortium name="WormBaseParasite"/>
        </authorList>
    </citation>
    <scope>IDENTIFICATION</scope>
</reference>
<evidence type="ECO:0000313" key="1">
    <source>
        <dbReference type="Proteomes" id="UP000887565"/>
    </source>
</evidence>
<name>A0A915JQR1_ROMCU</name>